<evidence type="ECO:0000313" key="2">
    <source>
        <dbReference type="Proteomes" id="UP000800040"/>
    </source>
</evidence>
<dbReference type="Pfam" id="PF23397">
    <property type="entry name" value="DUF7104"/>
    <property type="match status" value="3"/>
</dbReference>
<evidence type="ECO:0008006" key="3">
    <source>
        <dbReference type="Google" id="ProtNLM"/>
    </source>
</evidence>
<evidence type="ECO:0000313" key="1">
    <source>
        <dbReference type="EMBL" id="KAF1835672.1"/>
    </source>
</evidence>
<gene>
    <name evidence="1" type="ORF">BDW02DRAFT_597040</name>
</gene>
<accession>A0A6A5KJ54</accession>
<name>A0A6A5KJ54_9PLEO</name>
<sequence>MALLLKQRGDEVKITEEVVQAAAGNWDSGKEVMTLLLEQRGDEVKITEKVVRAAACNPGGEGALQFLLERNPALPITEEVVRAAACNPRGKDAVELLLNFHSCISISEDAIALIDEDEVWTGVLESPPFCFYDAMLMKEAREGVLRNLKETKSFLKAKTVGAKESNVR</sequence>
<protein>
    <recommendedName>
        <fullName evidence="3">Ankyrin</fullName>
    </recommendedName>
</protein>
<dbReference type="EMBL" id="ML975283">
    <property type="protein sequence ID" value="KAF1835672.1"/>
    <property type="molecule type" value="Genomic_DNA"/>
</dbReference>
<dbReference type="OrthoDB" id="7464126at2759"/>
<reference evidence="1" key="1">
    <citation type="submission" date="2020-01" db="EMBL/GenBank/DDBJ databases">
        <authorList>
            <consortium name="DOE Joint Genome Institute"/>
            <person name="Haridas S."/>
            <person name="Albert R."/>
            <person name="Binder M."/>
            <person name="Bloem J."/>
            <person name="Labutti K."/>
            <person name="Salamov A."/>
            <person name="Andreopoulos B."/>
            <person name="Baker S.E."/>
            <person name="Barry K."/>
            <person name="Bills G."/>
            <person name="Bluhm B.H."/>
            <person name="Cannon C."/>
            <person name="Castanera R."/>
            <person name="Culley D.E."/>
            <person name="Daum C."/>
            <person name="Ezra D."/>
            <person name="Gonzalez J.B."/>
            <person name="Henrissat B."/>
            <person name="Kuo A."/>
            <person name="Liang C."/>
            <person name="Lipzen A."/>
            <person name="Lutzoni F."/>
            <person name="Magnuson J."/>
            <person name="Mondo S."/>
            <person name="Nolan M."/>
            <person name="Ohm R."/>
            <person name="Pangilinan J."/>
            <person name="Park H.-J."/>
            <person name="Ramirez L."/>
            <person name="Alfaro M."/>
            <person name="Sun H."/>
            <person name="Tritt A."/>
            <person name="Yoshinaga Y."/>
            <person name="Zwiers L.-H."/>
            <person name="Turgeon B.G."/>
            <person name="Goodwin S.B."/>
            <person name="Spatafora J.W."/>
            <person name="Crous P.W."/>
            <person name="Grigoriev I.V."/>
        </authorList>
    </citation>
    <scope>NUCLEOTIDE SEQUENCE</scope>
    <source>
        <strain evidence="1">P77</strain>
    </source>
</reference>
<dbReference type="AlphaFoldDB" id="A0A6A5KJ54"/>
<dbReference type="Gene3D" id="1.20.5.340">
    <property type="match status" value="1"/>
</dbReference>
<organism evidence="1 2">
    <name type="scientific">Decorospora gaudefroyi</name>
    <dbReference type="NCBI Taxonomy" id="184978"/>
    <lineage>
        <taxon>Eukaryota</taxon>
        <taxon>Fungi</taxon>
        <taxon>Dikarya</taxon>
        <taxon>Ascomycota</taxon>
        <taxon>Pezizomycotina</taxon>
        <taxon>Dothideomycetes</taxon>
        <taxon>Pleosporomycetidae</taxon>
        <taxon>Pleosporales</taxon>
        <taxon>Pleosporineae</taxon>
        <taxon>Pleosporaceae</taxon>
        <taxon>Decorospora</taxon>
    </lineage>
</organism>
<proteinExistence type="predicted"/>
<keyword evidence="2" id="KW-1185">Reference proteome</keyword>
<dbReference type="InterPro" id="IPR055530">
    <property type="entry name" value="DUF7104"/>
</dbReference>
<dbReference type="Proteomes" id="UP000800040">
    <property type="component" value="Unassembled WGS sequence"/>
</dbReference>